<sequence>MHSKAKTPDTDMLQLWGGLECTINRVHDRYHSQLDQNGHARRADDIDRFASLGIRAIRYPVLWEQIAPAGLERADWSMSDERLQALRDRNVTPILGLVHHGSGPRHTSLVDPDFATGLARYAAALAARYPWAEYYTVVNEPLTTARFACLYGLWYPHARSDTAFLRALLVQCKATVLSMQAIRAVNPAAKLVQTDDLGKTYGTPAMQATTEFYNQRRWLGWDLLCGMVGPTHALWSYLIDNGIAPEELAWFSANACPPDLIGVNYYVTSERWLDHRPENYPPCYRGIAGNLPCADIEASRVLAAPTGGIGPLLDEAWSRYRIPIAVTEVHIDANREDQLRWLMEVWEASMQARVNGVDVRAVTVWSLLGAFDWNSLVTAQHGYYESGAFDLRGAAPRPTAIAAIMRQLAVGDTPDHPALHGSGWWRRPARLLAAPVAAPEALASISADRHGAWRGTPAPILITGASGTLGRAFARICKERHLAYRLLGRDEMDIADLASVEAAVARFKPWALINASGYVRVDEAEHDAERCMRENTAGPAILAAVCARQGIHLTTFSSDLVFDGRQNTPYVETDATSPLNVYGLSKAMAEQQVLQAHPGALVVRTSAFFGPWDAHNFVTQALAQLGRGEVFRASDDVTIAPTYVPDLVNCCLDLIIDGERGIWHLSNGTAITWLALARKASEMAGIDTPGLQAQACDQSGQIAARPRYSALGSTRGHLLPSLESALERFAEARRAALAAAETWCVKSGS</sequence>
<evidence type="ECO:0000259" key="7">
    <source>
        <dbReference type="Pfam" id="PF04321"/>
    </source>
</evidence>
<comment type="function">
    <text evidence="6">Catalyzes the reduction of dTDP-6-deoxy-L-lyxo-4-hexulose to yield dTDP-L-rhamnose.</text>
</comment>
<evidence type="ECO:0000256" key="3">
    <source>
        <dbReference type="ARBA" id="ARBA00012929"/>
    </source>
</evidence>
<dbReference type="SUPFAM" id="SSF51735">
    <property type="entry name" value="NAD(P)-binding Rossmann-fold domains"/>
    <property type="match status" value="1"/>
</dbReference>
<feature type="domain" description="RmlD-like substrate binding" evidence="7">
    <location>
        <begin position="460"/>
        <end position="715"/>
    </location>
</feature>
<dbReference type="Gene3D" id="3.40.50.720">
    <property type="entry name" value="NAD(P)-binding Rossmann-like Domain"/>
    <property type="match status" value="1"/>
</dbReference>
<dbReference type="CDD" id="cd05254">
    <property type="entry name" value="dTDP_HR_like_SDR_e"/>
    <property type="match status" value="1"/>
</dbReference>
<keyword evidence="9" id="KW-1185">Reference proteome</keyword>
<dbReference type="Proteomes" id="UP000662888">
    <property type="component" value="Chromosome"/>
</dbReference>
<dbReference type="PANTHER" id="PTHR10491:SF4">
    <property type="entry name" value="METHIONINE ADENOSYLTRANSFERASE 2 SUBUNIT BETA"/>
    <property type="match status" value="1"/>
</dbReference>
<comment type="pathway">
    <text evidence="1 6">Carbohydrate biosynthesis; dTDP-L-rhamnose biosynthesis.</text>
</comment>
<dbReference type="Pfam" id="PF04321">
    <property type="entry name" value="RmlD_sub_bind"/>
    <property type="match status" value="1"/>
</dbReference>
<dbReference type="InterPro" id="IPR001360">
    <property type="entry name" value="Glyco_hydro_1"/>
</dbReference>
<evidence type="ECO:0000313" key="9">
    <source>
        <dbReference type="Proteomes" id="UP000662888"/>
    </source>
</evidence>
<dbReference type="RefSeq" id="WP_206088964.1">
    <property type="nucleotide sequence ID" value="NZ_CP065053.1"/>
</dbReference>
<dbReference type="Pfam" id="PF00232">
    <property type="entry name" value="Glyco_hydro_1"/>
    <property type="match status" value="1"/>
</dbReference>
<evidence type="ECO:0000256" key="6">
    <source>
        <dbReference type="RuleBase" id="RU364082"/>
    </source>
</evidence>
<keyword evidence="6" id="KW-0521">NADP</keyword>
<dbReference type="InterPro" id="IPR036291">
    <property type="entry name" value="NAD(P)-bd_dom_sf"/>
</dbReference>
<evidence type="ECO:0000256" key="2">
    <source>
        <dbReference type="ARBA" id="ARBA00010944"/>
    </source>
</evidence>
<dbReference type="Gene3D" id="3.90.25.10">
    <property type="entry name" value="UDP-galactose 4-epimerase, domain 1"/>
    <property type="match status" value="1"/>
</dbReference>
<gene>
    <name evidence="8" type="ORF">IV454_28740</name>
</gene>
<accession>A0AA48WBG2</accession>
<dbReference type="InterPro" id="IPR005913">
    <property type="entry name" value="dTDP_dehydrorham_reduct"/>
</dbReference>
<dbReference type="EC" id="1.1.1.133" evidence="3 6"/>
<dbReference type="SUPFAM" id="SSF51445">
    <property type="entry name" value="(Trans)glycosidases"/>
    <property type="match status" value="1"/>
</dbReference>
<dbReference type="InterPro" id="IPR017853">
    <property type="entry name" value="GH"/>
</dbReference>
<dbReference type="EMBL" id="CP065053">
    <property type="protein sequence ID" value="QPI49388.1"/>
    <property type="molecule type" value="Genomic_DNA"/>
</dbReference>
<protein>
    <recommendedName>
        <fullName evidence="4 6">dTDP-4-dehydrorhamnose reductase</fullName>
        <ecNumber evidence="3 6">1.1.1.133</ecNumber>
    </recommendedName>
</protein>
<reference evidence="8 9" key="1">
    <citation type="submission" date="2020-11" db="EMBL/GenBank/DDBJ databases">
        <authorList>
            <person name="Sun Q."/>
        </authorList>
    </citation>
    <scope>NUCLEOTIDE SEQUENCE [LARGE SCALE GENOMIC DNA]</scope>
    <source>
        <strain evidence="8 9">P8398</strain>
    </source>
</reference>
<dbReference type="Gene3D" id="3.20.20.80">
    <property type="entry name" value="Glycosidases"/>
    <property type="match status" value="1"/>
</dbReference>
<evidence type="ECO:0000256" key="1">
    <source>
        <dbReference type="ARBA" id="ARBA00004781"/>
    </source>
</evidence>
<comment type="cofactor">
    <cofactor evidence="6">
        <name>Mg(2+)</name>
        <dbReference type="ChEBI" id="CHEBI:18420"/>
    </cofactor>
    <text evidence="6">Binds 1 Mg(2+) ion per monomer.</text>
</comment>
<dbReference type="PANTHER" id="PTHR10491">
    <property type="entry name" value="DTDP-4-DEHYDRORHAMNOSE REDUCTASE"/>
    <property type="match status" value="1"/>
</dbReference>
<evidence type="ECO:0000313" key="8">
    <source>
        <dbReference type="EMBL" id="QPI49388.1"/>
    </source>
</evidence>
<dbReference type="InterPro" id="IPR029903">
    <property type="entry name" value="RmlD-like-bd"/>
</dbReference>
<comment type="catalytic activity">
    <reaction evidence="5 6">
        <text>dTDP-beta-L-rhamnose + NADP(+) = dTDP-4-dehydro-beta-L-rhamnose + NADPH + H(+)</text>
        <dbReference type="Rhea" id="RHEA:21796"/>
        <dbReference type="ChEBI" id="CHEBI:15378"/>
        <dbReference type="ChEBI" id="CHEBI:57510"/>
        <dbReference type="ChEBI" id="CHEBI:57783"/>
        <dbReference type="ChEBI" id="CHEBI:58349"/>
        <dbReference type="ChEBI" id="CHEBI:62830"/>
        <dbReference type="EC" id="1.1.1.133"/>
    </reaction>
</comment>
<name>A0AA48WBG2_9BURK</name>
<proteinExistence type="inferred from homology"/>
<evidence type="ECO:0000256" key="5">
    <source>
        <dbReference type="ARBA" id="ARBA00048200"/>
    </source>
</evidence>
<keyword evidence="6" id="KW-0560">Oxidoreductase</keyword>
<evidence type="ECO:0000256" key="4">
    <source>
        <dbReference type="ARBA" id="ARBA00017099"/>
    </source>
</evidence>
<organism evidence="8 9">
    <name type="scientific">Massilia antarctica</name>
    <dbReference type="NCBI Taxonomy" id="2765360"/>
    <lineage>
        <taxon>Bacteria</taxon>
        <taxon>Pseudomonadati</taxon>
        <taxon>Pseudomonadota</taxon>
        <taxon>Betaproteobacteria</taxon>
        <taxon>Burkholderiales</taxon>
        <taxon>Oxalobacteraceae</taxon>
        <taxon>Telluria group</taxon>
        <taxon>Massilia</taxon>
    </lineage>
</organism>
<comment type="similarity">
    <text evidence="2 6">Belongs to the dTDP-4-dehydrorhamnose reductase family.</text>
</comment>